<evidence type="ECO:0000256" key="4">
    <source>
        <dbReference type="PROSITE-ProRule" id="PRU00325"/>
    </source>
</evidence>
<dbReference type="InterPro" id="IPR006564">
    <property type="entry name" value="Znf_PMZ"/>
</dbReference>
<evidence type="ECO:0000259" key="6">
    <source>
        <dbReference type="PROSITE" id="PS50966"/>
    </source>
</evidence>
<accession>A0A9R1XUD4</accession>
<evidence type="ECO:0000313" key="8">
    <source>
        <dbReference type="Proteomes" id="UP000235145"/>
    </source>
</evidence>
<feature type="compositionally biased region" description="Acidic residues" evidence="5">
    <location>
        <begin position="230"/>
        <end position="249"/>
    </location>
</feature>
<feature type="region of interest" description="Disordered" evidence="5">
    <location>
        <begin position="887"/>
        <end position="947"/>
    </location>
</feature>
<dbReference type="InterPro" id="IPR007527">
    <property type="entry name" value="Znf_SWIM"/>
</dbReference>
<keyword evidence="2 4" id="KW-0863">Zinc-finger</keyword>
<dbReference type="Pfam" id="PF10551">
    <property type="entry name" value="MULE"/>
    <property type="match status" value="1"/>
</dbReference>
<keyword evidence="3" id="KW-0862">Zinc</keyword>
<feature type="region of interest" description="Disordered" evidence="5">
    <location>
        <begin position="205"/>
        <end position="249"/>
    </location>
</feature>
<evidence type="ECO:0000256" key="3">
    <source>
        <dbReference type="ARBA" id="ARBA00022833"/>
    </source>
</evidence>
<evidence type="ECO:0000256" key="1">
    <source>
        <dbReference type="ARBA" id="ARBA00022723"/>
    </source>
</evidence>
<dbReference type="PANTHER" id="PTHR31973">
    <property type="entry name" value="POLYPROTEIN, PUTATIVE-RELATED"/>
    <property type="match status" value="1"/>
</dbReference>
<feature type="compositionally biased region" description="Basic residues" evidence="5">
    <location>
        <begin position="892"/>
        <end position="907"/>
    </location>
</feature>
<dbReference type="SMART" id="SM00575">
    <property type="entry name" value="ZnF_PMZ"/>
    <property type="match status" value="1"/>
</dbReference>
<feature type="region of interest" description="Disordered" evidence="5">
    <location>
        <begin position="95"/>
        <end position="118"/>
    </location>
</feature>
<keyword evidence="1" id="KW-0479">Metal-binding</keyword>
<dbReference type="GO" id="GO:0008270">
    <property type="term" value="F:zinc ion binding"/>
    <property type="evidence" value="ECO:0007669"/>
    <property type="project" value="UniProtKB-KW"/>
</dbReference>
<protein>
    <recommendedName>
        <fullName evidence="6">SWIM-type domain-containing protein</fullName>
    </recommendedName>
</protein>
<feature type="domain" description="SWIM-type" evidence="6">
    <location>
        <begin position="800"/>
        <end position="842"/>
    </location>
</feature>
<dbReference type="Pfam" id="PF04434">
    <property type="entry name" value="SWIM"/>
    <property type="match status" value="1"/>
</dbReference>
<evidence type="ECO:0000256" key="2">
    <source>
        <dbReference type="ARBA" id="ARBA00022771"/>
    </source>
</evidence>
<dbReference type="Proteomes" id="UP000235145">
    <property type="component" value="Unassembled WGS sequence"/>
</dbReference>
<feature type="compositionally biased region" description="Basic and acidic residues" evidence="5">
    <location>
        <begin position="205"/>
        <end position="229"/>
    </location>
</feature>
<dbReference type="AlphaFoldDB" id="A0A9R1XUD4"/>
<gene>
    <name evidence="7" type="ORF">LSAT_V11C200086930</name>
</gene>
<feature type="compositionally biased region" description="Gly residues" evidence="5">
    <location>
        <begin position="935"/>
        <end position="945"/>
    </location>
</feature>
<dbReference type="PROSITE" id="PS50966">
    <property type="entry name" value="ZF_SWIM"/>
    <property type="match status" value="1"/>
</dbReference>
<comment type="caution">
    <text evidence="7">The sequence shown here is derived from an EMBL/GenBank/DDBJ whole genome shotgun (WGS) entry which is preliminary data.</text>
</comment>
<evidence type="ECO:0000313" key="7">
    <source>
        <dbReference type="EMBL" id="KAJ0221914.1"/>
    </source>
</evidence>
<reference evidence="7 8" key="1">
    <citation type="journal article" date="2017" name="Nat. Commun.">
        <title>Genome assembly with in vitro proximity ligation data and whole-genome triplication in lettuce.</title>
        <authorList>
            <person name="Reyes-Chin-Wo S."/>
            <person name="Wang Z."/>
            <person name="Yang X."/>
            <person name="Kozik A."/>
            <person name="Arikit S."/>
            <person name="Song C."/>
            <person name="Xia L."/>
            <person name="Froenicke L."/>
            <person name="Lavelle D.O."/>
            <person name="Truco M.J."/>
            <person name="Xia R."/>
            <person name="Zhu S."/>
            <person name="Xu C."/>
            <person name="Xu H."/>
            <person name="Xu X."/>
            <person name="Cox K."/>
            <person name="Korf I."/>
            <person name="Meyers B.C."/>
            <person name="Michelmore R.W."/>
        </authorList>
    </citation>
    <scope>NUCLEOTIDE SEQUENCE [LARGE SCALE GENOMIC DNA]</scope>
    <source>
        <strain evidence="8">cv. Salinas</strain>
        <tissue evidence="7">Seedlings</tissue>
    </source>
</reference>
<proteinExistence type="predicted"/>
<keyword evidence="8" id="KW-1185">Reference proteome</keyword>
<organism evidence="7 8">
    <name type="scientific">Lactuca sativa</name>
    <name type="common">Garden lettuce</name>
    <dbReference type="NCBI Taxonomy" id="4236"/>
    <lineage>
        <taxon>Eukaryota</taxon>
        <taxon>Viridiplantae</taxon>
        <taxon>Streptophyta</taxon>
        <taxon>Embryophyta</taxon>
        <taxon>Tracheophyta</taxon>
        <taxon>Spermatophyta</taxon>
        <taxon>Magnoliopsida</taxon>
        <taxon>eudicotyledons</taxon>
        <taxon>Gunneridae</taxon>
        <taxon>Pentapetalae</taxon>
        <taxon>asterids</taxon>
        <taxon>campanulids</taxon>
        <taxon>Asterales</taxon>
        <taxon>Asteraceae</taxon>
        <taxon>Cichorioideae</taxon>
        <taxon>Cichorieae</taxon>
        <taxon>Lactucinae</taxon>
        <taxon>Lactuca</taxon>
    </lineage>
</organism>
<dbReference type="EMBL" id="NBSK02000002">
    <property type="protein sequence ID" value="KAJ0221914.1"/>
    <property type="molecule type" value="Genomic_DNA"/>
</dbReference>
<evidence type="ECO:0000256" key="5">
    <source>
        <dbReference type="SAM" id="MobiDB-lite"/>
    </source>
</evidence>
<dbReference type="InterPro" id="IPR018289">
    <property type="entry name" value="MULE_transposase_dom"/>
</dbReference>
<name>A0A9R1XUD4_LACSA</name>
<feature type="compositionally biased region" description="Low complexity" evidence="5">
    <location>
        <begin position="915"/>
        <end position="934"/>
    </location>
</feature>
<sequence>MVDIDTFSVHELDAIMKGFRYGVPPVIYYHFLVPGGDFHFGLKPLGNDDDLRTFAQYVYDHKIMRVYTEHGETKLLTFFMNPKPVRKVTIVQMDEIDENDDNKNPTAEVQDLPSPPRLSPVEVEVQPLHVEILESNADVHEHVQVEVEEHVQDEVEEHAQVEVEENVQDEVELDHGHEAPMEDNLDNYMDNYIENNMDDYMETEMEHDNGSKSDGEDGSISDRGEGSHYDEEDDSEDSEDSDWVDEENIIPEVEVDMRDFHMSIDIEAEFFEKRLRNSMEKDRNQEHEDMELDVIDNDEWDSTDDDSEMGKKRRQVIIELGKEKRCSLGEVHKPTFRIGKKYKSKKELKDKIALHALETRKNLFIKKNDKLRLRATCKGKVVFNEGQVDGPTTGKKSKGKSKKTNTSTELSCQWVLQASRKSEEKSWCVKTYQPEHSCLNTRKVRTATTNFISKQIMDLVESNPTVPIKAVQELLQKRYQVSFSKDKVFRAITDAKKHVMGDYTKQYDVLRDYILELQSTNPDTTVKLELVQQPNLVNATSRCFQRIYICLGGMKKGFKACLRDFIGLDGAFMKGAYPGQILTAVGLDSNNGIYPVAYAIVESENTQSWKWFLEYLGDDLDLSQLSNFTFISDRQKSLIPAIAQLFPIAEHRFCLRHIYENMRKRWRTTEYKEKLWNCAKATIVQEFNRLMKEFSEYDIEAYEWLKKIPPQHWARSHFTGRPITDMLLNNLCEVFNSKLIEGRDKTIITCLEYIWEYMMKRICNVIKCVGPLTPTATKIMETNTTNASNYIARWNSSDKYEVQGPWQDQHVVDMGQRVCSCRKWELTGIPCRHVIAVLFDKADNGEDVGELYTYVHKVHWLETWKEAYSYKVEPIKGHIMWPVSDCPIKISPPRHRNQPGRPKKKRQRSMEEKSQSQAQSHSQTQSQSQTFGASGIDGHGPGGSGKLTRKFITVTCSKCKNKGHNARTCKGQGGN</sequence>
<dbReference type="PANTHER" id="PTHR31973:SF190">
    <property type="entry name" value="MULE TRANSPOSASE DOMAIN-CONTAINING PROTEIN"/>
    <property type="match status" value="1"/>
</dbReference>